<dbReference type="Pfam" id="PF01119">
    <property type="entry name" value="DNA_mis_repair"/>
    <property type="match status" value="1"/>
</dbReference>
<reference evidence="9" key="1">
    <citation type="journal article" date="2007" name="Environ. Microbiol.">
        <title>Quantitative distribution of presumptive archaeal and bacterial nitrifiers in Monterey Bay and the North Pacific Subtropical Gyre.</title>
        <authorList>
            <person name="Mincer T.J."/>
            <person name="Church M.J."/>
            <person name="Taylor L.T."/>
            <person name="Preston C."/>
            <person name="Karl D.M."/>
            <person name="Delong E.F."/>
        </authorList>
    </citation>
    <scope>NUCLEOTIDE SEQUENCE</scope>
</reference>
<dbReference type="InterPro" id="IPR037198">
    <property type="entry name" value="MutL_C_sf"/>
</dbReference>
<name>A4GIY3_9BACT</name>
<dbReference type="Gene3D" id="3.30.230.10">
    <property type="match status" value="1"/>
</dbReference>
<dbReference type="SUPFAM" id="SSF54211">
    <property type="entry name" value="Ribosomal protein S5 domain 2-like"/>
    <property type="match status" value="1"/>
</dbReference>
<dbReference type="HAMAP" id="MF_00149">
    <property type="entry name" value="DNA_mis_repair"/>
    <property type="match status" value="1"/>
</dbReference>
<dbReference type="CDD" id="cd00782">
    <property type="entry name" value="MutL_Trans"/>
    <property type="match status" value="1"/>
</dbReference>
<dbReference type="SMART" id="SM00853">
    <property type="entry name" value="MutL_C"/>
    <property type="match status" value="1"/>
</dbReference>
<keyword evidence="4 5" id="KW-0234">DNA repair</keyword>
<dbReference type="PANTHER" id="PTHR10073">
    <property type="entry name" value="DNA MISMATCH REPAIR PROTEIN MLH, PMS, MUTL"/>
    <property type="match status" value="1"/>
</dbReference>
<dbReference type="InterPro" id="IPR042120">
    <property type="entry name" value="MutL_C_dimsub"/>
</dbReference>
<dbReference type="SUPFAM" id="SSF118116">
    <property type="entry name" value="DNA mismatch repair protein MutL"/>
    <property type="match status" value="1"/>
</dbReference>
<dbReference type="GO" id="GO:0032300">
    <property type="term" value="C:mismatch repair complex"/>
    <property type="evidence" value="ECO:0007669"/>
    <property type="project" value="InterPro"/>
</dbReference>
<dbReference type="EMBL" id="EF106972">
    <property type="protein sequence ID" value="ABK80576.1"/>
    <property type="molecule type" value="Genomic_DNA"/>
</dbReference>
<protein>
    <recommendedName>
        <fullName evidence="2 5">DNA mismatch repair protein MutL</fullName>
    </recommendedName>
</protein>
<dbReference type="SMART" id="SM01340">
    <property type="entry name" value="DNA_mis_repair"/>
    <property type="match status" value="1"/>
</dbReference>
<evidence type="ECO:0000256" key="3">
    <source>
        <dbReference type="ARBA" id="ARBA00022763"/>
    </source>
</evidence>
<evidence type="ECO:0000256" key="6">
    <source>
        <dbReference type="SAM" id="MobiDB-lite"/>
    </source>
</evidence>
<dbReference type="InterPro" id="IPR014790">
    <property type="entry name" value="MutL_C"/>
</dbReference>
<dbReference type="PANTHER" id="PTHR10073:SF12">
    <property type="entry name" value="DNA MISMATCH REPAIR PROTEIN MLH1"/>
    <property type="match status" value="1"/>
</dbReference>
<dbReference type="GO" id="GO:0006298">
    <property type="term" value="P:mismatch repair"/>
    <property type="evidence" value="ECO:0007669"/>
    <property type="project" value="UniProtKB-UniRule"/>
</dbReference>
<dbReference type="NCBIfam" id="TIGR00585">
    <property type="entry name" value="mutl"/>
    <property type="match status" value="1"/>
</dbReference>
<dbReference type="GO" id="GO:0030983">
    <property type="term" value="F:mismatched DNA binding"/>
    <property type="evidence" value="ECO:0007669"/>
    <property type="project" value="InterPro"/>
</dbReference>
<dbReference type="InterPro" id="IPR042121">
    <property type="entry name" value="MutL_C_regsub"/>
</dbReference>
<evidence type="ECO:0000256" key="4">
    <source>
        <dbReference type="ARBA" id="ARBA00023204"/>
    </source>
</evidence>
<evidence type="ECO:0000256" key="2">
    <source>
        <dbReference type="ARBA" id="ARBA00021975"/>
    </source>
</evidence>
<dbReference type="Pfam" id="PF08676">
    <property type="entry name" value="MutL_C"/>
    <property type="match status" value="1"/>
</dbReference>
<sequence>MSNGASPCCIYTIISPIDLQSFPNCFKKMIGSSLIKLKDFMSVPSQKKVLQIRVLSDDLANQIAAGEVVERPASVVKELVENSIDAGANLIRLDIEGGGKKKIRIMDNGMGMAPEECLLAFSRHATSKISQFEDLDNIQSLGFRGEALPSIASVAKVRCTSARSESEGGKLIVVEGGELVEQKDVACTRGTTLEVAQLFYVTPARSKFLKGDSTEFSHITQVVTQQALANPHIQFHLTHNGREVINTLPTDQLHYRVAELFGRDLAKSLLEVEAQSGDYQISGFVSSPVYTRSSRNAQYCFVNGRFVRDKVILHATQQGYSHLLPKGQHPAMFLYLTMDPKLLDVNVHPSKAEVRFAFQQDVHQFVAHGVRAALEKNQQVNLTTARDETDIPLQEPSYSTRSSYQPPQWTSPPPVQGDLSQSLRTMLSPDAESTQQITCFDKAPTPVSNLIYSEFEPLGQLDRSFIIMQGKQGVLVVDQHVAHERILYERFRAFAKNRKVEVQKLLFPLPIELSPEETEVLTPHLTRLLDLGLELELFGKNEFLLRSVPAILKNGDHEKLLREMIESLPKDAHGDVLNEKYEDVLIMMSCRNAIKVNHTLNFDQIKKLISDLEQTSMPYTCPHGRPISLLFYMDDILKKFLRK</sequence>
<dbReference type="GO" id="GO:0140664">
    <property type="term" value="F:ATP-dependent DNA damage sensor activity"/>
    <property type="evidence" value="ECO:0007669"/>
    <property type="project" value="InterPro"/>
</dbReference>
<evidence type="ECO:0000313" key="9">
    <source>
        <dbReference type="EMBL" id="ABK80576.1"/>
    </source>
</evidence>
<feature type="domain" description="DNA mismatch repair protein S5" evidence="8">
    <location>
        <begin position="257"/>
        <end position="375"/>
    </location>
</feature>
<dbReference type="Gene3D" id="3.30.1370.100">
    <property type="entry name" value="MutL, C-terminal domain, regulatory subdomain"/>
    <property type="match status" value="1"/>
</dbReference>
<dbReference type="Pfam" id="PF13589">
    <property type="entry name" value="HATPase_c_3"/>
    <property type="match status" value="1"/>
</dbReference>
<dbReference type="InterPro" id="IPR038973">
    <property type="entry name" value="MutL/Mlh/Pms-like"/>
</dbReference>
<dbReference type="InterPro" id="IPR002099">
    <property type="entry name" value="MutL/Mlh/PMS"/>
</dbReference>
<evidence type="ECO:0000256" key="1">
    <source>
        <dbReference type="ARBA" id="ARBA00006082"/>
    </source>
</evidence>
<feature type="domain" description="MutL C-terminal dimerisation" evidence="7">
    <location>
        <begin position="457"/>
        <end position="600"/>
    </location>
</feature>
<dbReference type="SUPFAM" id="SSF55874">
    <property type="entry name" value="ATPase domain of HSP90 chaperone/DNA topoisomerase II/histidine kinase"/>
    <property type="match status" value="1"/>
</dbReference>
<dbReference type="InterPro" id="IPR020568">
    <property type="entry name" value="Ribosomal_Su5_D2-typ_SF"/>
</dbReference>
<evidence type="ECO:0000256" key="5">
    <source>
        <dbReference type="HAMAP-Rule" id="MF_00149"/>
    </source>
</evidence>
<accession>A4GIY3</accession>
<feature type="region of interest" description="Disordered" evidence="6">
    <location>
        <begin position="383"/>
        <end position="419"/>
    </location>
</feature>
<gene>
    <name evidence="5" type="primary">mutL</name>
</gene>
<organism evidence="9">
    <name type="scientific">uncultured marine Nitrospinaceae bacterium</name>
    <dbReference type="NCBI Taxonomy" id="482920"/>
    <lineage>
        <taxon>Bacteria</taxon>
        <taxon>Pseudomonadati</taxon>
        <taxon>Nitrospinota/Tectimicrobiota group</taxon>
        <taxon>Nitrospinota</taxon>
        <taxon>Nitrospinia</taxon>
        <taxon>Nitrospinales</taxon>
        <taxon>Nitrospinaceae</taxon>
        <taxon>environmental samples</taxon>
    </lineage>
</organism>
<dbReference type="InterPro" id="IPR036890">
    <property type="entry name" value="HATPase_C_sf"/>
</dbReference>
<dbReference type="Gene3D" id="3.30.1540.20">
    <property type="entry name" value="MutL, C-terminal domain, dimerisation subdomain"/>
    <property type="match status" value="1"/>
</dbReference>
<dbReference type="InterPro" id="IPR020667">
    <property type="entry name" value="DNA_mismatch_repair_MutL"/>
</dbReference>
<comment type="similarity">
    <text evidence="1 5">Belongs to the DNA mismatch repair MutL/HexB family.</text>
</comment>
<dbReference type="InterPro" id="IPR014721">
    <property type="entry name" value="Ribsml_uS5_D2-typ_fold_subgr"/>
</dbReference>
<dbReference type="Gene3D" id="3.30.565.10">
    <property type="entry name" value="Histidine kinase-like ATPase, C-terminal domain"/>
    <property type="match status" value="1"/>
</dbReference>
<dbReference type="PROSITE" id="PS00058">
    <property type="entry name" value="DNA_MISMATCH_REPAIR_1"/>
    <property type="match status" value="1"/>
</dbReference>
<evidence type="ECO:0000259" key="7">
    <source>
        <dbReference type="SMART" id="SM00853"/>
    </source>
</evidence>
<proteinExistence type="inferred from homology"/>
<dbReference type="GO" id="GO:0016887">
    <property type="term" value="F:ATP hydrolysis activity"/>
    <property type="evidence" value="ECO:0007669"/>
    <property type="project" value="InterPro"/>
</dbReference>
<dbReference type="InterPro" id="IPR013507">
    <property type="entry name" value="DNA_mismatch_S5_2-like"/>
</dbReference>
<comment type="function">
    <text evidence="5">This protein is involved in the repair of mismatches in DNA. It is required for dam-dependent methyl-directed DNA mismatch repair. May act as a 'molecular matchmaker', a protein that promotes the formation of a stable complex between two or more DNA-binding proteins in an ATP-dependent manner without itself being part of a final effector complex.</text>
</comment>
<dbReference type="GO" id="GO:0005524">
    <property type="term" value="F:ATP binding"/>
    <property type="evidence" value="ECO:0007669"/>
    <property type="project" value="InterPro"/>
</dbReference>
<dbReference type="InterPro" id="IPR014762">
    <property type="entry name" value="DNA_mismatch_repair_CS"/>
</dbReference>
<dbReference type="FunFam" id="3.30.565.10:FF:000003">
    <property type="entry name" value="DNA mismatch repair endonuclease MutL"/>
    <property type="match status" value="1"/>
</dbReference>
<dbReference type="AlphaFoldDB" id="A4GIY3"/>
<keyword evidence="3 5" id="KW-0227">DNA damage</keyword>
<dbReference type="CDD" id="cd16926">
    <property type="entry name" value="HATPase_MutL-MLH-PMS-like"/>
    <property type="match status" value="1"/>
</dbReference>
<evidence type="ECO:0000259" key="8">
    <source>
        <dbReference type="SMART" id="SM01340"/>
    </source>
</evidence>
<feature type="compositionally biased region" description="Polar residues" evidence="6">
    <location>
        <begin position="396"/>
        <end position="408"/>
    </location>
</feature>